<dbReference type="SUPFAM" id="SSF53098">
    <property type="entry name" value="Ribonuclease H-like"/>
    <property type="match status" value="1"/>
</dbReference>
<sequence length="1112" mass="122428">MGDWNSHHPSWGSAASDFRGRSLHAWVSATGLTLLNDGSPTRVGAAGQRDTAIDLALAPARWGLRATWEVLEDSLGSDHLPCLVRLLLDDAPTPVQHRTTRRWVTKDPEGWVLFQDYLVTHGHDVLVLPPSVDAYTALLDLLYRAMDASFPRRHLTAARHPRHRAREWWTPDCSAAVAIRREALRDLRRHHTDRTYARWADADDVVKRVTTAAKKAHWRDFVESLSPPVNMRQLWAMARRAAGAPAPAPSSGEWLDDFLGIYAPDTAPTGPRPVFNDADGPDPHGLGADFTLTELQVALRGMRDTAPGLDGVSALMLRRAPIQLQEYLLRLYNVFWHTAEHPPAWRENLLLPLPKPGKPPDLAASYRPIALAPVPYKLWEHMLKSRTEWWAESLGLLDPSQHGFRKGRSTADAIGQLVSHAYAGMSRGDFTIVFFADVASAYNSVLPEQFLAKLAACGAHPRLLNNIAAMLYGQHLYATYQGRLVGPRVTDIGFAQGWVSSPLWYILDKKDLCRDLPNGVEATQFADDVAIFLTAPSLSAGLRRLRPAIEEFVCRLRSAGAGLSPGKSSWTVLTYRRLARPLPPLLLHGEAVPHLDHTKYLGVWISPQLSWARHIAEMAAKCDRRINFMRSLAGATWGCHPGMLLRLYQTTVRPVLEYGAGLVSPRTAYHWNKLQRIASAALRVALGALPSTSIPALLVEAGEWPIRTRLEYLADRLLIRWRSAPHDRLYPRLQVLARHRRFQARPPLLLQRAAALPPAPPQPPPAFHTWPCYSLHHAAWMLPLPVTLFYPPAPVTAPGGEADTTPNGIFNILLRSLWRDTLVVATDGSRASAGPAATVGAAYVLPGQPGGAMFRLPDQATVFLAEAYAILQALQHGRHSPARRIAVVSDSQSVLSAVCSHTPTATTPAVVVDIRRAVRDLLADGRWASLHWVPAHVGIQANEDADVAANAARDLAAVRLLALPPGVFYAAQRDAHAVAWAAFWASSPKGRHLHALTPVPSRRAWFRSLNAPRKGITATIRLRVGHARTPAHLHKVAGRQYPDCQCGAAEADAAHLLIACPFVDRAAFWDALQGLDKRFDATSATLPQLLQRPVLLAQALPALLRANHTLTL</sequence>
<dbReference type="Proteomes" id="UP001219518">
    <property type="component" value="Unassembled WGS sequence"/>
</dbReference>
<reference evidence="3" key="1">
    <citation type="submission" date="2021-07" db="EMBL/GenBank/DDBJ databases">
        <authorList>
            <person name="Catto M.A."/>
            <person name="Jacobson A."/>
            <person name="Kennedy G."/>
            <person name="Labadie P."/>
            <person name="Hunt B.G."/>
            <person name="Srinivasan R."/>
        </authorList>
    </citation>
    <scope>NUCLEOTIDE SEQUENCE</scope>
    <source>
        <strain evidence="3">PL_HMW_Pooled</strain>
        <tissue evidence="3">Head</tissue>
    </source>
</reference>
<dbReference type="Pfam" id="PF14529">
    <property type="entry name" value="Exo_endo_phos_2"/>
    <property type="match status" value="1"/>
</dbReference>
<proteinExistence type="predicted"/>
<accession>A0AAE1I2R6</accession>
<keyword evidence="3" id="KW-0548">Nucleotidyltransferase</keyword>
<name>A0AAE1I2R6_9NEOP</name>
<dbReference type="InterPro" id="IPR043502">
    <property type="entry name" value="DNA/RNA_pol_sf"/>
</dbReference>
<reference evidence="3" key="2">
    <citation type="journal article" date="2023" name="BMC Genomics">
        <title>Pest status, molecular evolution, and epigenetic factors derived from the genome assembly of Frankliniella fusca, a thysanopteran phytovirus vector.</title>
        <authorList>
            <person name="Catto M.A."/>
            <person name="Labadie P.E."/>
            <person name="Jacobson A.L."/>
            <person name="Kennedy G.G."/>
            <person name="Srinivasan R."/>
            <person name="Hunt B.G."/>
        </authorList>
    </citation>
    <scope>NUCLEOTIDE SEQUENCE</scope>
    <source>
        <strain evidence="3">PL_HMW_Pooled</strain>
    </source>
</reference>
<keyword evidence="3" id="KW-0808">Transferase</keyword>
<dbReference type="CDD" id="cd01650">
    <property type="entry name" value="RT_nLTR_like"/>
    <property type="match status" value="1"/>
</dbReference>
<dbReference type="InterPro" id="IPR002156">
    <property type="entry name" value="RNaseH_domain"/>
</dbReference>
<dbReference type="PANTHER" id="PTHR36688">
    <property type="entry name" value="ENDO/EXONUCLEASE/PHOSPHATASE DOMAIN-CONTAINING PROTEIN"/>
    <property type="match status" value="1"/>
</dbReference>
<dbReference type="InterPro" id="IPR036397">
    <property type="entry name" value="RNaseH_sf"/>
</dbReference>
<dbReference type="AlphaFoldDB" id="A0AAE1I2R6"/>
<dbReference type="GO" id="GO:0003964">
    <property type="term" value="F:RNA-directed DNA polymerase activity"/>
    <property type="evidence" value="ECO:0007669"/>
    <property type="project" value="UniProtKB-KW"/>
</dbReference>
<dbReference type="InterPro" id="IPR036691">
    <property type="entry name" value="Endo/exonu/phosph_ase_sf"/>
</dbReference>
<dbReference type="Pfam" id="PF00078">
    <property type="entry name" value="RVT_1"/>
    <property type="match status" value="1"/>
</dbReference>
<feature type="domain" description="RNase H type-1" evidence="2">
    <location>
        <begin position="818"/>
        <end position="954"/>
    </location>
</feature>
<dbReference type="GO" id="GO:0004523">
    <property type="term" value="F:RNA-DNA hybrid ribonuclease activity"/>
    <property type="evidence" value="ECO:0007669"/>
    <property type="project" value="InterPro"/>
</dbReference>
<dbReference type="InterPro" id="IPR052560">
    <property type="entry name" value="RdDP_mobile_element"/>
</dbReference>
<dbReference type="PROSITE" id="PS50879">
    <property type="entry name" value="RNASE_H_1"/>
    <property type="match status" value="1"/>
</dbReference>
<dbReference type="InterPro" id="IPR000477">
    <property type="entry name" value="RT_dom"/>
</dbReference>
<dbReference type="SUPFAM" id="SSF56672">
    <property type="entry name" value="DNA/RNA polymerases"/>
    <property type="match status" value="1"/>
</dbReference>
<dbReference type="GO" id="GO:0042575">
    <property type="term" value="C:DNA polymerase complex"/>
    <property type="evidence" value="ECO:0007669"/>
    <property type="project" value="UniProtKB-ARBA"/>
</dbReference>
<feature type="domain" description="Reverse transcriptase" evidence="1">
    <location>
        <begin position="334"/>
        <end position="605"/>
    </location>
</feature>
<dbReference type="GO" id="GO:0003676">
    <property type="term" value="F:nucleic acid binding"/>
    <property type="evidence" value="ECO:0007669"/>
    <property type="project" value="InterPro"/>
</dbReference>
<dbReference type="PROSITE" id="PS50878">
    <property type="entry name" value="RT_POL"/>
    <property type="match status" value="1"/>
</dbReference>
<evidence type="ECO:0000259" key="1">
    <source>
        <dbReference type="PROSITE" id="PS50878"/>
    </source>
</evidence>
<dbReference type="Gene3D" id="3.30.420.10">
    <property type="entry name" value="Ribonuclease H-like superfamily/Ribonuclease H"/>
    <property type="match status" value="1"/>
</dbReference>
<evidence type="ECO:0000259" key="2">
    <source>
        <dbReference type="PROSITE" id="PS50879"/>
    </source>
</evidence>
<dbReference type="CDD" id="cd09276">
    <property type="entry name" value="Rnase_HI_RT_non_LTR"/>
    <property type="match status" value="1"/>
</dbReference>
<organism evidence="3 4">
    <name type="scientific">Frankliniella fusca</name>
    <dbReference type="NCBI Taxonomy" id="407009"/>
    <lineage>
        <taxon>Eukaryota</taxon>
        <taxon>Metazoa</taxon>
        <taxon>Ecdysozoa</taxon>
        <taxon>Arthropoda</taxon>
        <taxon>Hexapoda</taxon>
        <taxon>Insecta</taxon>
        <taxon>Pterygota</taxon>
        <taxon>Neoptera</taxon>
        <taxon>Paraneoptera</taxon>
        <taxon>Thysanoptera</taxon>
        <taxon>Terebrantia</taxon>
        <taxon>Thripoidea</taxon>
        <taxon>Thripidae</taxon>
        <taxon>Frankliniella</taxon>
    </lineage>
</organism>
<comment type="caution">
    <text evidence="3">The sequence shown here is derived from an EMBL/GenBank/DDBJ whole genome shotgun (WGS) entry which is preliminary data.</text>
</comment>
<dbReference type="Pfam" id="PF00075">
    <property type="entry name" value="RNase_H"/>
    <property type="match status" value="1"/>
</dbReference>
<evidence type="ECO:0000313" key="4">
    <source>
        <dbReference type="Proteomes" id="UP001219518"/>
    </source>
</evidence>
<dbReference type="PANTHER" id="PTHR36688:SF2">
    <property type="entry name" value="ENDONUCLEASE_EXONUCLEASE_PHOSPHATASE DOMAIN-CONTAINING PROTEIN"/>
    <property type="match status" value="1"/>
</dbReference>
<dbReference type="InterPro" id="IPR012337">
    <property type="entry name" value="RNaseH-like_sf"/>
</dbReference>
<gene>
    <name evidence="3" type="ORF">KUF71_012574</name>
</gene>
<evidence type="ECO:0000313" key="3">
    <source>
        <dbReference type="EMBL" id="KAK3932397.1"/>
    </source>
</evidence>
<keyword evidence="4" id="KW-1185">Reference proteome</keyword>
<dbReference type="EMBL" id="JAHWGI010001436">
    <property type="protein sequence ID" value="KAK3932397.1"/>
    <property type="molecule type" value="Genomic_DNA"/>
</dbReference>
<dbReference type="Gene3D" id="3.60.10.10">
    <property type="entry name" value="Endonuclease/exonuclease/phosphatase"/>
    <property type="match status" value="1"/>
</dbReference>
<dbReference type="InterPro" id="IPR005135">
    <property type="entry name" value="Endo/exonuclease/phosphatase"/>
</dbReference>
<keyword evidence="3" id="KW-0695">RNA-directed DNA polymerase</keyword>
<protein>
    <submittedName>
        <fullName evidence="3">RNA-directed DNA polymerase from transposon X-element</fullName>
    </submittedName>
</protein>
<dbReference type="SUPFAM" id="SSF56219">
    <property type="entry name" value="DNase I-like"/>
    <property type="match status" value="1"/>
</dbReference>